<name>A0A7C4C9W4_UNCW3</name>
<proteinExistence type="predicted"/>
<dbReference type="EMBL" id="DSUT01000011">
    <property type="protein sequence ID" value="HGK27405.1"/>
    <property type="molecule type" value="Genomic_DNA"/>
</dbReference>
<sequence length="70" mass="7865">MVDTRIGRIAGFLIGAGILVAALVMVRVHRPGVRSEQIVVNPVQTGEILHDRMAMERELMRQERLDLSSR</sequence>
<organism evidence="2">
    <name type="scientific">candidate division WOR-3 bacterium</name>
    <dbReference type="NCBI Taxonomy" id="2052148"/>
    <lineage>
        <taxon>Bacteria</taxon>
        <taxon>Bacteria division WOR-3</taxon>
    </lineage>
</organism>
<keyword evidence="1" id="KW-0472">Membrane</keyword>
<evidence type="ECO:0000313" key="2">
    <source>
        <dbReference type="EMBL" id="HGK27405.1"/>
    </source>
</evidence>
<comment type="caution">
    <text evidence="2">The sequence shown here is derived from an EMBL/GenBank/DDBJ whole genome shotgun (WGS) entry which is preliminary data.</text>
</comment>
<accession>A0A7C4C9W4</accession>
<reference evidence="2" key="1">
    <citation type="journal article" date="2020" name="mSystems">
        <title>Genome- and Community-Level Interaction Insights into Carbon Utilization and Element Cycling Functions of Hydrothermarchaeota in Hydrothermal Sediment.</title>
        <authorList>
            <person name="Zhou Z."/>
            <person name="Liu Y."/>
            <person name="Xu W."/>
            <person name="Pan J."/>
            <person name="Luo Z.H."/>
            <person name="Li M."/>
        </authorList>
    </citation>
    <scope>NUCLEOTIDE SEQUENCE [LARGE SCALE GENOMIC DNA]</scope>
    <source>
        <strain evidence="2">SpSt-488</strain>
    </source>
</reference>
<protein>
    <submittedName>
        <fullName evidence="2">Uncharacterized protein</fullName>
    </submittedName>
</protein>
<gene>
    <name evidence="2" type="ORF">ENS41_00425</name>
</gene>
<keyword evidence="1" id="KW-0812">Transmembrane</keyword>
<keyword evidence="1" id="KW-1133">Transmembrane helix</keyword>
<evidence type="ECO:0000256" key="1">
    <source>
        <dbReference type="SAM" id="Phobius"/>
    </source>
</evidence>
<dbReference type="AlphaFoldDB" id="A0A7C4C9W4"/>
<feature type="transmembrane region" description="Helical" evidence="1">
    <location>
        <begin position="6"/>
        <end position="26"/>
    </location>
</feature>